<evidence type="ECO:0000313" key="10">
    <source>
        <dbReference type="Proteomes" id="UP000646946"/>
    </source>
</evidence>
<dbReference type="GO" id="GO:0031564">
    <property type="term" value="P:transcription antitermination"/>
    <property type="evidence" value="ECO:0007669"/>
    <property type="project" value="InterPro"/>
</dbReference>
<dbReference type="EMBL" id="DVAB01000037">
    <property type="protein sequence ID" value="HIK00758.1"/>
    <property type="molecule type" value="Genomic_DNA"/>
</dbReference>
<dbReference type="PANTHER" id="PTHR22648:SF0">
    <property type="entry name" value="TRANSCRIPTION TERMINATION_ANTITERMINATION PROTEIN NUSA"/>
    <property type="match status" value="1"/>
</dbReference>
<dbReference type="GO" id="GO:0006353">
    <property type="term" value="P:DNA-templated transcription termination"/>
    <property type="evidence" value="ECO:0007669"/>
    <property type="project" value="UniProtKB-UniRule"/>
</dbReference>
<keyword evidence="10" id="KW-1185">Reference proteome</keyword>
<evidence type="ECO:0000256" key="1">
    <source>
        <dbReference type="ARBA" id="ARBA00022472"/>
    </source>
</evidence>
<keyword evidence="2 6" id="KW-0963">Cytoplasm</keyword>
<dbReference type="AlphaFoldDB" id="A0A832XM53"/>
<dbReference type="Gene3D" id="3.30.300.20">
    <property type="match status" value="2"/>
</dbReference>
<dbReference type="GO" id="GO:0003723">
    <property type="term" value="F:RNA binding"/>
    <property type="evidence" value="ECO:0007669"/>
    <property type="project" value="UniProtKB-UniRule"/>
</dbReference>
<comment type="subcellular location">
    <subcellularLocation>
        <location evidence="6">Cytoplasm</location>
    </subcellularLocation>
</comment>
<comment type="similarity">
    <text evidence="6">Belongs to the NusA family.</text>
</comment>
<dbReference type="InterPro" id="IPR030842">
    <property type="entry name" value="TF_NusA_bacterial"/>
</dbReference>
<dbReference type="NCBIfam" id="TIGR01952">
    <property type="entry name" value="nusA_arch"/>
    <property type="match status" value="1"/>
</dbReference>
<dbReference type="PANTHER" id="PTHR22648">
    <property type="entry name" value="TRANSCRIPTION TERMINATION FACTOR NUSA"/>
    <property type="match status" value="1"/>
</dbReference>
<dbReference type="InterPro" id="IPR004044">
    <property type="entry name" value="KH_dom_type_2"/>
</dbReference>
<protein>
    <recommendedName>
        <fullName evidence="6">Probable transcription termination protein NusA</fullName>
    </recommendedName>
</protein>
<comment type="caution">
    <text evidence="9">The sequence shown here is derived from an EMBL/GenBank/DDBJ whole genome shotgun (WGS) entry which is preliminary data.</text>
</comment>
<evidence type="ECO:0000256" key="7">
    <source>
        <dbReference type="PROSITE-ProRule" id="PRU00117"/>
    </source>
</evidence>
<evidence type="ECO:0000256" key="5">
    <source>
        <dbReference type="ARBA" id="ARBA00023163"/>
    </source>
</evidence>
<evidence type="ECO:0000256" key="6">
    <source>
        <dbReference type="HAMAP-Rule" id="MF_00945"/>
    </source>
</evidence>
<dbReference type="InterPro" id="IPR015946">
    <property type="entry name" value="KH_dom-like_a/b"/>
</dbReference>
<dbReference type="SUPFAM" id="SSF54814">
    <property type="entry name" value="Prokaryotic type KH domain (KH-domain type II)"/>
    <property type="match status" value="2"/>
</dbReference>
<organism evidence="9 10">
    <name type="scientific">Candidatus Naiadarchaeum limnaeum</name>
    <dbReference type="NCBI Taxonomy" id="2756139"/>
    <lineage>
        <taxon>Archaea</taxon>
        <taxon>Candidatus Undinarchaeota</taxon>
        <taxon>Candidatus Undinarchaeia</taxon>
        <taxon>Candidatus Naiadarchaeales</taxon>
        <taxon>Candidatus Naiadarchaeaceae</taxon>
        <taxon>Candidatus Naiadarchaeum</taxon>
    </lineage>
</organism>
<keyword evidence="4 6" id="KW-0805">Transcription regulation</keyword>
<sequence>MAERKFDTESLRYIAALENTTGAEVKDCIVNDNTIFYVVREGHLGTAIGKGGLNVKRLSTKLGKKLHLVELHNDPVQFTKNLLAGVTVENITLKEDVKEDGRKRWIIIEADNKNRGTILGKGGKNIEMIKALLKRHHEIEDVIVR</sequence>
<name>A0A832XM53_9ARCH</name>
<comment type="function">
    <text evidence="6">Participates in transcription termination.</text>
</comment>
<reference evidence="9 10" key="1">
    <citation type="journal article" name="Nat. Commun.">
        <title>Undinarchaeota illuminate DPANN phylogeny and the impact of gene transfer on archaeal evolution.</title>
        <authorList>
            <person name="Dombrowski N."/>
            <person name="Williams T.A."/>
            <person name="Sun J."/>
            <person name="Woodcroft B.J."/>
            <person name="Lee J.H."/>
            <person name="Minh B.Q."/>
            <person name="Rinke C."/>
            <person name="Spang A."/>
        </authorList>
    </citation>
    <scope>NUCLEOTIDE SEQUENCE [LARGE SCALE GENOMIC DNA]</scope>
    <source>
        <strain evidence="9">MAG_bin1129</strain>
    </source>
</reference>
<keyword evidence="3 7" id="KW-0694">RNA-binding</keyword>
<evidence type="ECO:0000256" key="4">
    <source>
        <dbReference type="ARBA" id="ARBA00023015"/>
    </source>
</evidence>
<accession>A0A832XM53</accession>
<dbReference type="HAMAP" id="MF_00945_A">
    <property type="entry name" value="NusA_A"/>
    <property type="match status" value="1"/>
</dbReference>
<evidence type="ECO:0000313" key="9">
    <source>
        <dbReference type="EMBL" id="HIK00758.1"/>
    </source>
</evidence>
<dbReference type="PROSITE" id="PS50084">
    <property type="entry name" value="KH_TYPE_1"/>
    <property type="match status" value="1"/>
</dbReference>
<keyword evidence="1 6" id="KW-0806">Transcription termination</keyword>
<dbReference type="Proteomes" id="UP000646946">
    <property type="component" value="Unassembled WGS sequence"/>
</dbReference>
<dbReference type="InterPro" id="IPR009019">
    <property type="entry name" value="KH_sf_prok-type"/>
</dbReference>
<gene>
    <name evidence="6" type="primary">nusA</name>
    <name evidence="9" type="ORF">H1016_04445</name>
</gene>
<evidence type="ECO:0000259" key="8">
    <source>
        <dbReference type="Pfam" id="PF07650"/>
    </source>
</evidence>
<feature type="domain" description="KH type-2" evidence="8">
    <location>
        <begin position="18"/>
        <end position="70"/>
    </location>
</feature>
<keyword evidence="5 6" id="KW-0804">Transcription</keyword>
<evidence type="ECO:0000256" key="2">
    <source>
        <dbReference type="ARBA" id="ARBA00022490"/>
    </source>
</evidence>
<dbReference type="Pfam" id="PF07650">
    <property type="entry name" value="KH_2"/>
    <property type="match status" value="1"/>
</dbReference>
<dbReference type="GO" id="GO:0005829">
    <property type="term" value="C:cytosol"/>
    <property type="evidence" value="ECO:0007669"/>
    <property type="project" value="TreeGrafter"/>
</dbReference>
<evidence type="ECO:0000256" key="3">
    <source>
        <dbReference type="ARBA" id="ARBA00022884"/>
    </source>
</evidence>
<dbReference type="InterPro" id="IPR010212">
    <property type="entry name" value="NusA_arc"/>
</dbReference>
<proteinExistence type="inferred from homology"/>